<dbReference type="HOGENOM" id="CLU_2704335_0_0_1"/>
<dbReference type="InParanoid" id="A0A0C2WWP1"/>
<proteinExistence type="predicted"/>
<name>A0A0C2WWP1_AMAMK</name>
<evidence type="ECO:0000313" key="2">
    <source>
        <dbReference type="Proteomes" id="UP000054549"/>
    </source>
</evidence>
<dbReference type="EMBL" id="KN818293">
    <property type="protein sequence ID" value="KIL60773.1"/>
    <property type="molecule type" value="Genomic_DNA"/>
</dbReference>
<reference evidence="1 2" key="1">
    <citation type="submission" date="2014-04" db="EMBL/GenBank/DDBJ databases">
        <title>Evolutionary Origins and Diversification of the Mycorrhizal Mutualists.</title>
        <authorList>
            <consortium name="DOE Joint Genome Institute"/>
            <consortium name="Mycorrhizal Genomics Consortium"/>
            <person name="Kohler A."/>
            <person name="Kuo A."/>
            <person name="Nagy L.G."/>
            <person name="Floudas D."/>
            <person name="Copeland A."/>
            <person name="Barry K.W."/>
            <person name="Cichocki N."/>
            <person name="Veneault-Fourrey C."/>
            <person name="LaButti K."/>
            <person name="Lindquist E.A."/>
            <person name="Lipzen A."/>
            <person name="Lundell T."/>
            <person name="Morin E."/>
            <person name="Murat C."/>
            <person name="Riley R."/>
            <person name="Ohm R."/>
            <person name="Sun H."/>
            <person name="Tunlid A."/>
            <person name="Henrissat B."/>
            <person name="Grigoriev I.V."/>
            <person name="Hibbett D.S."/>
            <person name="Martin F."/>
        </authorList>
    </citation>
    <scope>NUCLEOTIDE SEQUENCE [LARGE SCALE GENOMIC DNA]</scope>
    <source>
        <strain evidence="1 2">Koide BX008</strain>
    </source>
</reference>
<accession>A0A0C2WWP1</accession>
<dbReference type="AlphaFoldDB" id="A0A0C2WWP1"/>
<keyword evidence="2" id="KW-1185">Reference proteome</keyword>
<protein>
    <submittedName>
        <fullName evidence="1">Uncharacterized protein</fullName>
    </submittedName>
</protein>
<dbReference type="Proteomes" id="UP000054549">
    <property type="component" value="Unassembled WGS sequence"/>
</dbReference>
<organism evidence="1 2">
    <name type="scientific">Amanita muscaria (strain Koide BX008)</name>
    <dbReference type="NCBI Taxonomy" id="946122"/>
    <lineage>
        <taxon>Eukaryota</taxon>
        <taxon>Fungi</taxon>
        <taxon>Dikarya</taxon>
        <taxon>Basidiomycota</taxon>
        <taxon>Agaricomycotina</taxon>
        <taxon>Agaricomycetes</taxon>
        <taxon>Agaricomycetidae</taxon>
        <taxon>Agaricales</taxon>
        <taxon>Pluteineae</taxon>
        <taxon>Amanitaceae</taxon>
        <taxon>Amanita</taxon>
    </lineage>
</organism>
<sequence length="73" mass="8444">MKDEPVVDLDGWAFLLKRRDTKDMLFFFLILGGRDRALELLRGRGWDGGDKDTGWEYDVAVWGRPSVRREGEG</sequence>
<gene>
    <name evidence="1" type="ORF">M378DRAFT_167751</name>
</gene>
<evidence type="ECO:0000313" key="1">
    <source>
        <dbReference type="EMBL" id="KIL60773.1"/>
    </source>
</evidence>